<evidence type="ECO:0000313" key="9">
    <source>
        <dbReference type="EMBL" id="CAH9073162.1"/>
    </source>
</evidence>
<dbReference type="CDD" id="cd20266">
    <property type="entry name" value="Complex1_LYR_NDUFA6_LYRM6"/>
    <property type="match status" value="1"/>
</dbReference>
<evidence type="ECO:0000256" key="1">
    <source>
        <dbReference type="ARBA" id="ARBA00004443"/>
    </source>
</evidence>
<accession>A0AAV0CEJ1</accession>
<evidence type="ECO:0000313" key="11">
    <source>
        <dbReference type="Proteomes" id="UP001152523"/>
    </source>
</evidence>
<dbReference type="EMBL" id="CAMAPF010000023">
    <property type="protein sequence ID" value="CAH9073162.1"/>
    <property type="molecule type" value="Genomic_DNA"/>
</dbReference>
<evidence type="ECO:0000256" key="4">
    <source>
        <dbReference type="ARBA" id="ARBA00022660"/>
    </source>
</evidence>
<sequence length="136" mass="15931">MAHLIKSFKVPPNSVSLDEARHRTFEFFRMCCRSIPHIMEIYNLQDVVTPTHLRSSVASEFRRNSSITNPKVIDMLLFKGLEELKNVVDHAKQRHHIIGQYVTGRQGLTQDTVETNKDHHEPTSDFLKNFYRSNYF</sequence>
<dbReference type="Proteomes" id="UP001152523">
    <property type="component" value="Unassembled WGS sequence"/>
</dbReference>
<name>A0AAV0CEJ1_9ASTE</name>
<evidence type="ECO:0000256" key="6">
    <source>
        <dbReference type="ARBA" id="ARBA00022982"/>
    </source>
</evidence>
<dbReference type="GO" id="GO:0005743">
    <property type="term" value="C:mitochondrial inner membrane"/>
    <property type="evidence" value="ECO:0007669"/>
    <property type="project" value="UniProtKB-SubCell"/>
</dbReference>
<evidence type="ECO:0000256" key="8">
    <source>
        <dbReference type="ARBA" id="ARBA00023136"/>
    </source>
</evidence>
<keyword evidence="4" id="KW-0679">Respiratory chain</keyword>
<dbReference type="AlphaFoldDB" id="A0AAV0CEJ1"/>
<comment type="caution">
    <text evidence="9">The sequence shown here is derived from an EMBL/GenBank/DDBJ whole genome shotgun (WGS) entry which is preliminary data.</text>
</comment>
<proteinExistence type="inferred from homology"/>
<keyword evidence="7" id="KW-0496">Mitochondrion</keyword>
<keyword evidence="8" id="KW-0472">Membrane</keyword>
<dbReference type="PANTHER" id="PTHR12964">
    <property type="entry name" value="NADH-UBIQUINONE OXIDOREDUCTASE B14 SUBUNIT"/>
    <property type="match status" value="1"/>
</dbReference>
<dbReference type="PANTHER" id="PTHR12964:SF0">
    <property type="entry name" value="NADH DEHYDROGENASE [UBIQUINONE] 1 ALPHA SUBCOMPLEX SUBUNIT 6"/>
    <property type="match status" value="1"/>
</dbReference>
<evidence type="ECO:0000256" key="7">
    <source>
        <dbReference type="ARBA" id="ARBA00023128"/>
    </source>
</evidence>
<keyword evidence="11" id="KW-1185">Reference proteome</keyword>
<keyword evidence="3" id="KW-0813">Transport</keyword>
<comment type="subcellular location">
    <subcellularLocation>
        <location evidence="1">Mitochondrion inner membrane</location>
        <topology evidence="1">Peripheral membrane protein</topology>
        <orientation evidence="1">Matrix side</orientation>
    </subcellularLocation>
</comment>
<evidence type="ECO:0000256" key="3">
    <source>
        <dbReference type="ARBA" id="ARBA00022448"/>
    </source>
</evidence>
<organism evidence="9 11">
    <name type="scientific">Cuscuta epithymum</name>
    <dbReference type="NCBI Taxonomy" id="186058"/>
    <lineage>
        <taxon>Eukaryota</taxon>
        <taxon>Viridiplantae</taxon>
        <taxon>Streptophyta</taxon>
        <taxon>Embryophyta</taxon>
        <taxon>Tracheophyta</taxon>
        <taxon>Spermatophyta</taxon>
        <taxon>Magnoliopsida</taxon>
        <taxon>eudicotyledons</taxon>
        <taxon>Gunneridae</taxon>
        <taxon>Pentapetalae</taxon>
        <taxon>asterids</taxon>
        <taxon>lamiids</taxon>
        <taxon>Solanales</taxon>
        <taxon>Convolvulaceae</taxon>
        <taxon>Cuscuteae</taxon>
        <taxon>Cuscuta</taxon>
        <taxon>Cuscuta subgen. Cuscuta</taxon>
    </lineage>
</organism>
<evidence type="ECO:0000313" key="10">
    <source>
        <dbReference type="EMBL" id="CAH9148589.1"/>
    </source>
</evidence>
<dbReference type="EMBL" id="CAMAPF010001201">
    <property type="protein sequence ID" value="CAH9148589.1"/>
    <property type="molecule type" value="Genomic_DNA"/>
</dbReference>
<evidence type="ECO:0000256" key="2">
    <source>
        <dbReference type="ARBA" id="ARBA00009508"/>
    </source>
</evidence>
<dbReference type="InterPro" id="IPR016488">
    <property type="entry name" value="NADH_Ub_cplx-1_asu_su-6"/>
</dbReference>
<protein>
    <recommendedName>
        <fullName evidence="12">NADH dehydrogenase [ubiquinone] 1 alpha subcomplex subunit 6</fullName>
    </recommendedName>
</protein>
<reference evidence="9" key="1">
    <citation type="submission" date="2022-07" db="EMBL/GenBank/DDBJ databases">
        <authorList>
            <person name="Macas J."/>
            <person name="Novak P."/>
            <person name="Neumann P."/>
        </authorList>
    </citation>
    <scope>NUCLEOTIDE SEQUENCE</scope>
</reference>
<comment type="similarity">
    <text evidence="2">Belongs to the complex I LYR family.</text>
</comment>
<evidence type="ECO:0008006" key="12">
    <source>
        <dbReference type="Google" id="ProtNLM"/>
    </source>
</evidence>
<keyword evidence="5" id="KW-0999">Mitochondrion inner membrane</keyword>
<dbReference type="InterPro" id="IPR045299">
    <property type="entry name" value="Complex1_LYR_NDUFA6_LYRM6"/>
</dbReference>
<dbReference type="GO" id="GO:0045271">
    <property type="term" value="C:respiratory chain complex I"/>
    <property type="evidence" value="ECO:0007669"/>
    <property type="project" value="InterPro"/>
</dbReference>
<keyword evidence="6" id="KW-0249">Electron transport</keyword>
<gene>
    <name evidence="10" type="ORF">CEPIT_LOCUS44631</name>
    <name evidence="9" type="ORF">CEPIT_LOCUS4548</name>
</gene>
<evidence type="ECO:0000256" key="5">
    <source>
        <dbReference type="ARBA" id="ARBA00022792"/>
    </source>
</evidence>
<dbReference type="GO" id="GO:0006979">
    <property type="term" value="P:response to oxidative stress"/>
    <property type="evidence" value="ECO:0007669"/>
    <property type="project" value="TreeGrafter"/>
</dbReference>